<evidence type="ECO:0000256" key="1">
    <source>
        <dbReference type="SAM" id="MobiDB-lite"/>
    </source>
</evidence>
<gene>
    <name evidence="2" type="ORF">HKW66_Vig0098320</name>
</gene>
<accession>A0A8T0KKU8</accession>
<dbReference type="Proteomes" id="UP000743370">
    <property type="component" value="Unassembled WGS sequence"/>
</dbReference>
<dbReference type="AlphaFoldDB" id="A0A8T0KKU8"/>
<organism evidence="2 3">
    <name type="scientific">Phaseolus angularis</name>
    <name type="common">Azuki bean</name>
    <name type="synonym">Vigna angularis</name>
    <dbReference type="NCBI Taxonomy" id="3914"/>
    <lineage>
        <taxon>Eukaryota</taxon>
        <taxon>Viridiplantae</taxon>
        <taxon>Streptophyta</taxon>
        <taxon>Embryophyta</taxon>
        <taxon>Tracheophyta</taxon>
        <taxon>Spermatophyta</taxon>
        <taxon>Magnoliopsida</taxon>
        <taxon>eudicotyledons</taxon>
        <taxon>Gunneridae</taxon>
        <taxon>Pentapetalae</taxon>
        <taxon>rosids</taxon>
        <taxon>fabids</taxon>
        <taxon>Fabales</taxon>
        <taxon>Fabaceae</taxon>
        <taxon>Papilionoideae</taxon>
        <taxon>50 kb inversion clade</taxon>
        <taxon>NPAAA clade</taxon>
        <taxon>indigoferoid/millettioid clade</taxon>
        <taxon>Phaseoleae</taxon>
        <taxon>Vigna</taxon>
    </lineage>
</organism>
<proteinExistence type="predicted"/>
<feature type="compositionally biased region" description="Pro residues" evidence="1">
    <location>
        <begin position="144"/>
        <end position="154"/>
    </location>
</feature>
<sequence>MIVLKAIKKKTSTKPITLIVVNVYLSAVHLNRSLTLPPAASSPASRATASLPCRHAPSQRLRIRHRASASVVAPPPPSSRLRLRRCNLKPRRREGSASNLSFNVAAPLLSPKAYGCIQPPPAEAYSSVSAPKAHGHILILTRPTPKPVTPPTPQPQLHHQSTPNPIHQTQDQLEPPPDAISLCHRTRSRSAPSVELAPLPHSQALRFLRGSLRFLRGSLRFLRACLLTVPVEGREGDPAGKVATVFSAGFFELGIWV</sequence>
<dbReference type="EMBL" id="JABFOF010000004">
    <property type="protein sequence ID" value="KAG2400314.1"/>
    <property type="molecule type" value="Genomic_DNA"/>
</dbReference>
<comment type="caution">
    <text evidence="2">The sequence shown here is derived from an EMBL/GenBank/DDBJ whole genome shotgun (WGS) entry which is preliminary data.</text>
</comment>
<name>A0A8T0KKU8_PHAAN</name>
<evidence type="ECO:0000313" key="2">
    <source>
        <dbReference type="EMBL" id="KAG2400314.1"/>
    </source>
</evidence>
<reference evidence="2 3" key="1">
    <citation type="submission" date="2020-05" db="EMBL/GenBank/DDBJ databases">
        <title>Vigna angularis (adzuki bean) Var. LongXiaoDou No. 4 denovo assembly.</title>
        <authorList>
            <person name="Xiang H."/>
        </authorList>
    </citation>
    <scope>NUCLEOTIDE SEQUENCE [LARGE SCALE GENOMIC DNA]</scope>
    <source>
        <tissue evidence="2">Leaf</tissue>
    </source>
</reference>
<evidence type="ECO:0000313" key="3">
    <source>
        <dbReference type="Proteomes" id="UP000743370"/>
    </source>
</evidence>
<protein>
    <submittedName>
        <fullName evidence="2">Uncharacterized protein</fullName>
    </submittedName>
</protein>
<feature type="region of interest" description="Disordered" evidence="1">
    <location>
        <begin position="144"/>
        <end position="171"/>
    </location>
</feature>